<evidence type="ECO:0000256" key="9">
    <source>
        <dbReference type="SAM" id="MobiDB-lite"/>
    </source>
</evidence>
<dbReference type="Pfam" id="PF01138">
    <property type="entry name" value="RNase_PH"/>
    <property type="match status" value="1"/>
</dbReference>
<dbReference type="GO" id="GO:0000177">
    <property type="term" value="C:cytoplasmic exosome (RNase complex)"/>
    <property type="evidence" value="ECO:0007669"/>
    <property type="project" value="TreeGrafter"/>
</dbReference>
<dbReference type="SUPFAM" id="SSF55666">
    <property type="entry name" value="Ribonuclease PH domain 2-like"/>
    <property type="match status" value="1"/>
</dbReference>
<keyword evidence="5" id="KW-0963">Cytoplasm</keyword>
<dbReference type="InterPro" id="IPR020568">
    <property type="entry name" value="Ribosomal_Su5_D2-typ_SF"/>
</dbReference>
<dbReference type="GO" id="GO:0034476">
    <property type="term" value="P:U5 snRNA 3'-end processing"/>
    <property type="evidence" value="ECO:0007669"/>
    <property type="project" value="TreeGrafter"/>
</dbReference>
<dbReference type="GO" id="GO:0034473">
    <property type="term" value="P:U1 snRNA 3'-end processing"/>
    <property type="evidence" value="ECO:0007669"/>
    <property type="project" value="TreeGrafter"/>
</dbReference>
<dbReference type="InterPro" id="IPR027408">
    <property type="entry name" value="PNPase/RNase_PH_dom_sf"/>
</dbReference>
<keyword evidence="7" id="KW-0539">Nucleus</keyword>
<keyword evidence="6" id="KW-0694">RNA-binding</keyword>
<evidence type="ECO:0000259" key="11">
    <source>
        <dbReference type="Pfam" id="PF03725"/>
    </source>
</evidence>
<evidence type="ECO:0000256" key="8">
    <source>
        <dbReference type="ARBA" id="ARBA00032660"/>
    </source>
</evidence>
<feature type="region of interest" description="Disordered" evidence="9">
    <location>
        <begin position="224"/>
        <end position="245"/>
    </location>
</feature>
<comment type="similarity">
    <text evidence="3">Belongs to the RNase PH family.</text>
</comment>
<dbReference type="InterPro" id="IPR050590">
    <property type="entry name" value="Exosome_comp_Rrp42_subfam"/>
</dbReference>
<accession>A0A7M7M8H7</accession>
<dbReference type="KEGG" id="vde:111248844"/>
<dbReference type="OMA" id="VCSIQKA"/>
<evidence type="ECO:0000256" key="1">
    <source>
        <dbReference type="ARBA" id="ARBA00004123"/>
    </source>
</evidence>
<dbReference type="GO" id="GO:0035925">
    <property type="term" value="F:mRNA 3'-UTR AU-rich region binding"/>
    <property type="evidence" value="ECO:0007669"/>
    <property type="project" value="TreeGrafter"/>
</dbReference>
<evidence type="ECO:0000259" key="10">
    <source>
        <dbReference type="Pfam" id="PF01138"/>
    </source>
</evidence>
<dbReference type="GO" id="GO:0000176">
    <property type="term" value="C:nuclear exosome (RNase complex)"/>
    <property type="evidence" value="ECO:0007669"/>
    <property type="project" value="TreeGrafter"/>
</dbReference>
<evidence type="ECO:0000256" key="7">
    <source>
        <dbReference type="ARBA" id="ARBA00023242"/>
    </source>
</evidence>
<reference evidence="12" key="1">
    <citation type="submission" date="2021-01" db="UniProtKB">
        <authorList>
            <consortium name="EnsemblMetazoa"/>
        </authorList>
    </citation>
    <scope>IDENTIFICATION</scope>
</reference>
<dbReference type="CTD" id="32665"/>
<dbReference type="GO" id="GO:0071028">
    <property type="term" value="P:nuclear mRNA surveillance"/>
    <property type="evidence" value="ECO:0007669"/>
    <property type="project" value="TreeGrafter"/>
</dbReference>
<dbReference type="InParanoid" id="A0A7M7M8H7"/>
<dbReference type="Pfam" id="PF03725">
    <property type="entry name" value="RNase_PH_C"/>
    <property type="match status" value="1"/>
</dbReference>
<sequence>MFPSVVCNVIPSILSRMLALDPLSDIERAFIRRVALEGKVRVDGRSRRESRELNVELLDDPGSCIVSLGETKVLAQCSAHLCEPKPTRPNEGRLSIHFDVSPMAAPLQDNRTVEYRVDIGRLLDRVIRDSECVDLENLCLVAAEKAWEVRVDVVLLNLGGNVAECASIATVAALAHFRRPDVTIVGKEVTIHPVAVREPVSLHLYHYPYCLSFAFFEPHETQQTLENTSDKAGKDGSPGSSHESDKTIPLQIATVIVDPSLDEEACCDGVLTVGVNSHDEVCALQQRGCLLTSAQIKLCIKIACARAAEISKTIKNTLTPPADEKNRKNFKCAEINRDSVHMRGHDEEEQRE</sequence>
<dbReference type="InterPro" id="IPR036345">
    <property type="entry name" value="ExoRNase_PH_dom2_sf"/>
</dbReference>
<comment type="subcellular location">
    <subcellularLocation>
        <location evidence="2">Cytoplasm</location>
    </subcellularLocation>
    <subcellularLocation>
        <location evidence="1">Nucleus</location>
    </subcellularLocation>
</comment>
<dbReference type="InterPro" id="IPR015847">
    <property type="entry name" value="ExoRNase_PH_dom2"/>
</dbReference>
<evidence type="ECO:0000256" key="4">
    <source>
        <dbReference type="ARBA" id="ARBA00019572"/>
    </source>
</evidence>
<dbReference type="AlphaFoldDB" id="A0A7M7M8H7"/>
<name>A0A7M7M8H7_VARDE</name>
<dbReference type="Proteomes" id="UP000594260">
    <property type="component" value="Unplaced"/>
</dbReference>
<dbReference type="GO" id="GO:0000467">
    <property type="term" value="P:exonucleolytic trimming to generate mature 3'-end of 5.8S rRNA from tricistronic rRNA transcript (SSU-rRNA, 5.8S rRNA, LSU-rRNA)"/>
    <property type="evidence" value="ECO:0007669"/>
    <property type="project" value="TreeGrafter"/>
</dbReference>
<evidence type="ECO:0000256" key="3">
    <source>
        <dbReference type="ARBA" id="ARBA00006678"/>
    </source>
</evidence>
<dbReference type="GO" id="GO:0071035">
    <property type="term" value="P:nuclear polyadenylation-dependent rRNA catabolic process"/>
    <property type="evidence" value="ECO:0007669"/>
    <property type="project" value="TreeGrafter"/>
</dbReference>
<evidence type="ECO:0000256" key="6">
    <source>
        <dbReference type="ARBA" id="ARBA00022884"/>
    </source>
</evidence>
<dbReference type="Gene3D" id="3.30.230.70">
    <property type="entry name" value="GHMP Kinase, N-terminal domain"/>
    <property type="match status" value="1"/>
</dbReference>
<dbReference type="RefSeq" id="XP_022657587.1">
    <property type="nucleotide sequence ID" value="XM_022801852.1"/>
</dbReference>
<evidence type="ECO:0000256" key="5">
    <source>
        <dbReference type="ARBA" id="ARBA00022490"/>
    </source>
</evidence>
<organism evidence="12 13">
    <name type="scientific">Varroa destructor</name>
    <name type="common">Honeybee mite</name>
    <dbReference type="NCBI Taxonomy" id="109461"/>
    <lineage>
        <taxon>Eukaryota</taxon>
        <taxon>Metazoa</taxon>
        <taxon>Ecdysozoa</taxon>
        <taxon>Arthropoda</taxon>
        <taxon>Chelicerata</taxon>
        <taxon>Arachnida</taxon>
        <taxon>Acari</taxon>
        <taxon>Parasitiformes</taxon>
        <taxon>Mesostigmata</taxon>
        <taxon>Gamasina</taxon>
        <taxon>Dermanyssoidea</taxon>
        <taxon>Varroidae</taxon>
        <taxon>Varroa</taxon>
    </lineage>
</organism>
<dbReference type="GO" id="GO:0071038">
    <property type="term" value="P:TRAMP-dependent tRNA surveillance pathway"/>
    <property type="evidence" value="ECO:0007669"/>
    <property type="project" value="TreeGrafter"/>
</dbReference>
<keyword evidence="13" id="KW-1185">Reference proteome</keyword>
<dbReference type="InterPro" id="IPR033100">
    <property type="entry name" value="Rrp45"/>
</dbReference>
<dbReference type="FunCoup" id="A0A7M7M8H7">
    <property type="interactions" value="1384"/>
</dbReference>
<dbReference type="PANTHER" id="PTHR11097:SF14">
    <property type="entry name" value="EXOSOME COMPLEX COMPONENT RRP45"/>
    <property type="match status" value="1"/>
</dbReference>
<dbReference type="GeneID" id="111248844"/>
<evidence type="ECO:0000313" key="13">
    <source>
        <dbReference type="Proteomes" id="UP000594260"/>
    </source>
</evidence>
<evidence type="ECO:0000256" key="2">
    <source>
        <dbReference type="ARBA" id="ARBA00004496"/>
    </source>
</evidence>
<dbReference type="CDD" id="cd11368">
    <property type="entry name" value="RNase_PH_RRP45"/>
    <property type="match status" value="1"/>
</dbReference>
<evidence type="ECO:0000313" key="12">
    <source>
        <dbReference type="EnsemblMetazoa" id="XP_022657587"/>
    </source>
</evidence>
<feature type="domain" description="Exoribonuclease phosphorolytic" evidence="11">
    <location>
        <begin position="254"/>
        <end position="305"/>
    </location>
</feature>
<dbReference type="InterPro" id="IPR001247">
    <property type="entry name" value="ExoRNase_PH_dom1"/>
</dbReference>
<dbReference type="GO" id="GO:0034475">
    <property type="term" value="P:U4 snRNA 3'-end processing"/>
    <property type="evidence" value="ECO:0007669"/>
    <property type="project" value="TreeGrafter"/>
</dbReference>
<protein>
    <recommendedName>
        <fullName evidence="4">Exosome complex component RRP45</fullName>
    </recommendedName>
    <alternativeName>
        <fullName evidence="8">Exosome component 9</fullName>
    </alternativeName>
</protein>
<dbReference type="GO" id="GO:0016075">
    <property type="term" value="P:rRNA catabolic process"/>
    <property type="evidence" value="ECO:0007669"/>
    <property type="project" value="TreeGrafter"/>
</dbReference>
<dbReference type="OrthoDB" id="10264038at2759"/>
<feature type="domain" description="Exoribonuclease phosphorolytic" evidence="10">
    <location>
        <begin position="59"/>
        <end position="180"/>
    </location>
</feature>
<dbReference type="EnsemblMetazoa" id="XM_022801852">
    <property type="protein sequence ID" value="XP_022657587"/>
    <property type="gene ID" value="LOC111248844"/>
</dbReference>
<proteinExistence type="inferred from homology"/>
<dbReference type="PANTHER" id="PTHR11097">
    <property type="entry name" value="EXOSOME COMPLEX EXONUCLEASE RIBOSOMAL RNA PROCESSING PROTEIN"/>
    <property type="match status" value="1"/>
</dbReference>
<dbReference type="SUPFAM" id="SSF54211">
    <property type="entry name" value="Ribosomal protein S5 domain 2-like"/>
    <property type="match status" value="1"/>
</dbReference>